<evidence type="ECO:0000313" key="5">
    <source>
        <dbReference type="Proteomes" id="UP000318199"/>
    </source>
</evidence>
<dbReference type="InterPro" id="IPR011006">
    <property type="entry name" value="CheY-like_superfamily"/>
</dbReference>
<dbReference type="RefSeq" id="WP_145891211.1">
    <property type="nucleotide sequence ID" value="NZ_VOBQ01000003.1"/>
</dbReference>
<evidence type="ECO:0000259" key="3">
    <source>
        <dbReference type="PROSITE" id="PS50110"/>
    </source>
</evidence>
<gene>
    <name evidence="4" type="ORF">FN976_03985</name>
</gene>
<keyword evidence="5" id="KW-1185">Reference proteome</keyword>
<accession>A0A562ZVQ9</accession>
<proteinExistence type="predicted"/>
<dbReference type="GO" id="GO:0000160">
    <property type="term" value="P:phosphorelay signal transduction system"/>
    <property type="evidence" value="ECO:0007669"/>
    <property type="project" value="InterPro"/>
</dbReference>
<dbReference type="Gene3D" id="3.40.50.2300">
    <property type="match status" value="1"/>
</dbReference>
<dbReference type="AlphaFoldDB" id="A0A562ZVQ9"/>
<dbReference type="Pfam" id="PF00072">
    <property type="entry name" value="Response_reg"/>
    <property type="match status" value="1"/>
</dbReference>
<evidence type="ECO:0000313" key="4">
    <source>
        <dbReference type="EMBL" id="TWO72699.1"/>
    </source>
</evidence>
<feature type="domain" description="Response regulatory" evidence="3">
    <location>
        <begin position="8"/>
        <end position="123"/>
    </location>
</feature>
<dbReference type="SMART" id="SM00448">
    <property type="entry name" value="REC"/>
    <property type="match status" value="1"/>
</dbReference>
<feature type="modified residue" description="4-aspartylphosphate" evidence="2">
    <location>
        <position position="58"/>
    </location>
</feature>
<keyword evidence="1 2" id="KW-0597">Phosphoprotein</keyword>
<name>A0A562ZVQ9_9BURK</name>
<reference evidence="4 5" key="1">
    <citation type="submission" date="2019-07" db="EMBL/GenBank/DDBJ databases">
        <title>Caenimonas sedimenti sp. nov., isolated from activated sludge.</title>
        <authorList>
            <person name="Xu J."/>
        </authorList>
    </citation>
    <scope>NUCLEOTIDE SEQUENCE [LARGE SCALE GENOMIC DNA]</scope>
    <source>
        <strain evidence="4 5">HX-9-20</strain>
    </source>
</reference>
<dbReference type="InterPro" id="IPR058245">
    <property type="entry name" value="NreC/VraR/RcsB-like_REC"/>
</dbReference>
<evidence type="ECO:0000256" key="2">
    <source>
        <dbReference type="PROSITE-ProRule" id="PRU00169"/>
    </source>
</evidence>
<protein>
    <submittedName>
        <fullName evidence="4">Response regulator transcription factor</fullName>
    </submittedName>
</protein>
<dbReference type="CDD" id="cd17535">
    <property type="entry name" value="REC_NarL-like"/>
    <property type="match status" value="1"/>
</dbReference>
<organism evidence="4 5">
    <name type="scientific">Caenimonas sedimenti</name>
    <dbReference type="NCBI Taxonomy" id="2596921"/>
    <lineage>
        <taxon>Bacteria</taxon>
        <taxon>Pseudomonadati</taxon>
        <taxon>Pseudomonadota</taxon>
        <taxon>Betaproteobacteria</taxon>
        <taxon>Burkholderiales</taxon>
        <taxon>Comamonadaceae</taxon>
        <taxon>Caenimonas</taxon>
    </lineage>
</organism>
<dbReference type="PROSITE" id="PS50110">
    <property type="entry name" value="RESPONSE_REGULATORY"/>
    <property type="match status" value="1"/>
</dbReference>
<evidence type="ECO:0000256" key="1">
    <source>
        <dbReference type="ARBA" id="ARBA00022553"/>
    </source>
</evidence>
<dbReference type="PANTHER" id="PTHR44591:SF3">
    <property type="entry name" value="RESPONSE REGULATORY DOMAIN-CONTAINING PROTEIN"/>
    <property type="match status" value="1"/>
</dbReference>
<dbReference type="Proteomes" id="UP000318199">
    <property type="component" value="Unassembled WGS sequence"/>
</dbReference>
<dbReference type="SUPFAM" id="SSF52172">
    <property type="entry name" value="CheY-like"/>
    <property type="match status" value="1"/>
</dbReference>
<dbReference type="PANTHER" id="PTHR44591">
    <property type="entry name" value="STRESS RESPONSE REGULATOR PROTEIN 1"/>
    <property type="match status" value="1"/>
</dbReference>
<dbReference type="OrthoDB" id="9152510at2"/>
<dbReference type="InterPro" id="IPR001789">
    <property type="entry name" value="Sig_transdc_resp-reg_receiver"/>
</dbReference>
<comment type="caution">
    <text evidence="4">The sequence shown here is derived from an EMBL/GenBank/DDBJ whole genome shotgun (WGS) entry which is preliminary data.</text>
</comment>
<sequence length="126" mass="12953">MDASQPLRVFLADDSAAIRQRVAVLLAGSEMAIVGEGETPAACIAGILGAQPDVVVLDAQLDGGTGLDVLRAVRGAAPGIAFIVFTNNAGPAYRKRYLAEGAVGFLDKSGEFDQLAGAVVRACRTH</sequence>
<dbReference type="EMBL" id="VOBQ01000003">
    <property type="protein sequence ID" value="TWO72699.1"/>
    <property type="molecule type" value="Genomic_DNA"/>
</dbReference>
<dbReference type="InterPro" id="IPR050595">
    <property type="entry name" value="Bact_response_regulator"/>
</dbReference>